<protein>
    <submittedName>
        <fullName evidence="2">Uncharacterized protein DUF2233</fullName>
    </submittedName>
</protein>
<sequence length="451" mass="46650">MINGTLTRVKGVAVLRRTVSRRTAFGGVLSVLLTSGAVLAVPAPVRAAPALRYTGTWPVWPGVVFRVFQARGSAGPVLGDLLDVDLRDPHVTVGLLHPPVVAAREPVSLMAHAQHAVAGVNGDFFNISEVHPGVPPTGSAVGPEIADGRLRKGAVPDGQRFGPLPPVGATTEEVIGVGSDRTGRLATLRLTGSVSVDGPIAPLPPDPPPIDTLRVSGRDPLPADGRLRIPLRGLNQYALPVGGVGAFTGRWGAVSRLRAVCGTDTVRRAPCSADTAEATVRRGVVTRVGHAIGAGTIPPDTTVLVGREAGAVTLRRLRPGDRVRVAYHLTGAGHLRFAVGGFAVLRNGRPPSGLDSAVRTARTAAGVSRDGRHLYLVVVNGRSAVSTGLTLAGLSTLLRRIGADDAMNLDGGGSSTLALRVPGEPVVSVRNLPSGRRERAVANGIGVFVRR</sequence>
<evidence type="ECO:0000313" key="3">
    <source>
        <dbReference type="Proteomes" id="UP000316096"/>
    </source>
</evidence>
<comment type="caution">
    <text evidence="2">The sequence shown here is derived from an EMBL/GenBank/DDBJ whole genome shotgun (WGS) entry which is preliminary data.</text>
</comment>
<dbReference type="Pfam" id="PF09992">
    <property type="entry name" value="NAGPA"/>
    <property type="match status" value="1"/>
</dbReference>
<dbReference type="OrthoDB" id="9809781at2"/>
<reference evidence="2 3" key="1">
    <citation type="submission" date="2019-06" db="EMBL/GenBank/DDBJ databases">
        <title>Sequencing the genomes of 1000 actinobacteria strains.</title>
        <authorList>
            <person name="Klenk H.-P."/>
        </authorList>
    </citation>
    <scope>NUCLEOTIDE SEQUENCE [LARGE SCALE GENOMIC DNA]</scope>
    <source>
        <strain evidence="2 3">DSM 102200</strain>
    </source>
</reference>
<feature type="domain" description="Phosphodiester glycosidase" evidence="1">
    <location>
        <begin position="275"/>
        <end position="448"/>
    </location>
</feature>
<evidence type="ECO:0000259" key="1">
    <source>
        <dbReference type="Pfam" id="PF09992"/>
    </source>
</evidence>
<dbReference type="EMBL" id="VFOZ01000001">
    <property type="protein sequence ID" value="TQL99931.1"/>
    <property type="molecule type" value="Genomic_DNA"/>
</dbReference>
<dbReference type="PANTHER" id="PTHR40446">
    <property type="entry name" value="N-ACETYLGLUCOSAMINE-1-PHOSPHODIESTER ALPHA-N-ACETYLGLUCOSAMINIDASE"/>
    <property type="match status" value="1"/>
</dbReference>
<dbReference type="Proteomes" id="UP000316096">
    <property type="component" value="Unassembled WGS sequence"/>
</dbReference>
<proteinExistence type="predicted"/>
<gene>
    <name evidence="2" type="ORF">FB559_5633</name>
</gene>
<dbReference type="InterPro" id="IPR018711">
    <property type="entry name" value="NAGPA"/>
</dbReference>
<dbReference type="PANTHER" id="PTHR40446:SF2">
    <property type="entry name" value="N-ACETYLGLUCOSAMINE-1-PHOSPHODIESTER ALPHA-N-ACETYLGLUCOSAMINIDASE"/>
    <property type="match status" value="1"/>
</dbReference>
<keyword evidence="3" id="KW-1185">Reference proteome</keyword>
<dbReference type="AlphaFoldDB" id="A0A543CS43"/>
<name>A0A543CS43_9ACTN</name>
<accession>A0A543CS43</accession>
<evidence type="ECO:0000313" key="2">
    <source>
        <dbReference type="EMBL" id="TQL99931.1"/>
    </source>
</evidence>
<organism evidence="2 3">
    <name type="scientific">Actinoallomurus bryophytorum</name>
    <dbReference type="NCBI Taxonomy" id="1490222"/>
    <lineage>
        <taxon>Bacteria</taxon>
        <taxon>Bacillati</taxon>
        <taxon>Actinomycetota</taxon>
        <taxon>Actinomycetes</taxon>
        <taxon>Streptosporangiales</taxon>
        <taxon>Thermomonosporaceae</taxon>
        <taxon>Actinoallomurus</taxon>
    </lineage>
</organism>